<dbReference type="AlphaFoldDB" id="A0A8H7U0A6"/>
<dbReference type="InterPro" id="IPR038727">
    <property type="entry name" value="NadR/Ttd14_AAA_dom"/>
</dbReference>
<dbReference type="Pfam" id="PF13521">
    <property type="entry name" value="AAA_28"/>
    <property type="match status" value="1"/>
</dbReference>
<reference evidence="2" key="1">
    <citation type="submission" date="2020-11" db="EMBL/GenBank/DDBJ databases">
        <authorList>
            <person name="Koelle M."/>
            <person name="Horta M.A.C."/>
            <person name="Nowrousian M."/>
            <person name="Ohm R.A."/>
            <person name="Benz P."/>
            <person name="Pilgard A."/>
        </authorList>
    </citation>
    <scope>NUCLEOTIDE SEQUENCE</scope>
    <source>
        <strain evidence="2">FPRL280</strain>
    </source>
</reference>
<organism evidence="2 3">
    <name type="scientific">Rhodonia placenta</name>
    <dbReference type="NCBI Taxonomy" id="104341"/>
    <lineage>
        <taxon>Eukaryota</taxon>
        <taxon>Fungi</taxon>
        <taxon>Dikarya</taxon>
        <taxon>Basidiomycota</taxon>
        <taxon>Agaricomycotina</taxon>
        <taxon>Agaricomycetes</taxon>
        <taxon>Polyporales</taxon>
        <taxon>Adustoporiaceae</taxon>
        <taxon>Rhodonia</taxon>
    </lineage>
</organism>
<evidence type="ECO:0000259" key="1">
    <source>
        <dbReference type="Pfam" id="PF13521"/>
    </source>
</evidence>
<dbReference type="CDD" id="cd02019">
    <property type="entry name" value="NK"/>
    <property type="match status" value="1"/>
</dbReference>
<name>A0A8H7U0A6_9APHY</name>
<dbReference type="Proteomes" id="UP000639403">
    <property type="component" value="Unassembled WGS sequence"/>
</dbReference>
<protein>
    <recommendedName>
        <fullName evidence="1">NadR/Ttd14 AAA domain-containing protein</fullName>
    </recommendedName>
</protein>
<dbReference type="InterPro" id="IPR027417">
    <property type="entry name" value="P-loop_NTPase"/>
</dbReference>
<evidence type="ECO:0000313" key="2">
    <source>
        <dbReference type="EMBL" id="KAF9809304.1"/>
    </source>
</evidence>
<accession>A0A8H7U0A6</accession>
<proteinExistence type="predicted"/>
<gene>
    <name evidence="2" type="ORF">IEO21_07453</name>
</gene>
<dbReference type="OMA" id="CEAGTPW"/>
<evidence type="ECO:0000313" key="3">
    <source>
        <dbReference type="Proteomes" id="UP000639403"/>
    </source>
</evidence>
<sequence>MEKELDSAPYECQGKVGQITDNGTTVDGHVQYAYDRLVRAVFILGPSSSGKTTLCNALVEDLGLDRSRYVTEVARNVMKTHGFTRHDTDTFEMQHTIMMAQLRAEEAVLKRYSENIGFPLDILSDRSAIDPAVYAGTSTAAGAAERQERLLNDPAFRAVLPLYQKSTFVQEWFEDDGVRSLEDPRVYNTHLFAVMEELEIPFVCIGEERKDIRDRVDFVRELLGQQRA</sequence>
<dbReference type="SUPFAM" id="SSF52540">
    <property type="entry name" value="P-loop containing nucleoside triphosphate hydrolases"/>
    <property type="match status" value="1"/>
</dbReference>
<dbReference type="Gene3D" id="3.40.50.300">
    <property type="entry name" value="P-loop containing nucleotide triphosphate hydrolases"/>
    <property type="match status" value="1"/>
</dbReference>
<reference evidence="2" key="2">
    <citation type="journal article" name="Front. Microbiol.">
        <title>Degradative Capacity of Two Strains of Rhodonia placenta: From Phenotype to Genotype.</title>
        <authorList>
            <person name="Kolle M."/>
            <person name="Horta M.A.C."/>
            <person name="Nowrousian M."/>
            <person name="Ohm R.A."/>
            <person name="Benz J.P."/>
            <person name="Pilgard A."/>
        </authorList>
    </citation>
    <scope>NUCLEOTIDE SEQUENCE</scope>
    <source>
        <strain evidence="2">FPRL280</strain>
    </source>
</reference>
<dbReference type="EMBL" id="JADOXO010000211">
    <property type="protein sequence ID" value="KAF9809304.1"/>
    <property type="molecule type" value="Genomic_DNA"/>
</dbReference>
<feature type="domain" description="NadR/Ttd14 AAA" evidence="1">
    <location>
        <begin position="41"/>
        <end position="205"/>
    </location>
</feature>
<comment type="caution">
    <text evidence="2">The sequence shown here is derived from an EMBL/GenBank/DDBJ whole genome shotgun (WGS) entry which is preliminary data.</text>
</comment>